<gene>
    <name evidence="1" type="ORF">HHU12_23820</name>
</gene>
<dbReference type="AlphaFoldDB" id="A0A7X9RYK7"/>
<dbReference type="RefSeq" id="WP_169659241.1">
    <property type="nucleotide sequence ID" value="NZ_JABANE010000083.1"/>
</dbReference>
<accession>A0A7X9RYK7</accession>
<sequence length="234" mass="27475">MYKLKKKIHHDNSEVKAYGSLSGSSVIGKELFYGSCKESKGNKFLSGNINFNYITPFLISDFDNREILLSDYTKLEWGPDKCNIFIFSEKLYDIIVRFNLIEHRIFDGKVLLGEDLIDVKCLQFLSGSIENYFDFKYSTFKVTNLDNINKCNIKNSHQTLNELLSEYSKKYDDFFMWEFDRSIMKPSFRKIDMFYNGGNEFYISERLKNALESATLESLQITECPINFEYSDEQ</sequence>
<protein>
    <submittedName>
        <fullName evidence="1">Uncharacterized protein</fullName>
    </submittedName>
</protein>
<name>A0A7X9RYK7_9BACT</name>
<dbReference type="Proteomes" id="UP000576082">
    <property type="component" value="Unassembled WGS sequence"/>
</dbReference>
<evidence type="ECO:0000313" key="1">
    <source>
        <dbReference type="EMBL" id="NME71017.1"/>
    </source>
</evidence>
<proteinExistence type="predicted"/>
<evidence type="ECO:0000313" key="2">
    <source>
        <dbReference type="Proteomes" id="UP000576082"/>
    </source>
</evidence>
<organism evidence="1 2">
    <name type="scientific">Flammeovirga aprica JL-4</name>
    <dbReference type="NCBI Taxonomy" id="694437"/>
    <lineage>
        <taxon>Bacteria</taxon>
        <taxon>Pseudomonadati</taxon>
        <taxon>Bacteroidota</taxon>
        <taxon>Cytophagia</taxon>
        <taxon>Cytophagales</taxon>
        <taxon>Flammeovirgaceae</taxon>
        <taxon>Flammeovirga</taxon>
    </lineage>
</organism>
<comment type="caution">
    <text evidence="1">The sequence shown here is derived from an EMBL/GenBank/DDBJ whole genome shotgun (WGS) entry which is preliminary data.</text>
</comment>
<keyword evidence="2" id="KW-1185">Reference proteome</keyword>
<dbReference type="EMBL" id="JABANE010000083">
    <property type="protein sequence ID" value="NME71017.1"/>
    <property type="molecule type" value="Genomic_DNA"/>
</dbReference>
<reference evidence="1 2" key="1">
    <citation type="submission" date="2020-04" db="EMBL/GenBank/DDBJ databases">
        <title>Flammeovirga sp. SR4, a novel species isolated from seawater.</title>
        <authorList>
            <person name="Wang X."/>
        </authorList>
    </citation>
    <scope>NUCLEOTIDE SEQUENCE [LARGE SCALE GENOMIC DNA]</scope>
    <source>
        <strain evidence="1 2">ATCC 23126</strain>
    </source>
</reference>